<proteinExistence type="inferred from homology"/>
<evidence type="ECO:0000256" key="1">
    <source>
        <dbReference type="ARBA" id="ARBA00005168"/>
    </source>
</evidence>
<dbReference type="RefSeq" id="WP_301197940.1">
    <property type="nucleotide sequence ID" value="NZ_JAPDPI010000004.1"/>
</dbReference>
<evidence type="ECO:0000256" key="2">
    <source>
        <dbReference type="ARBA" id="ARBA00010644"/>
    </source>
</evidence>
<dbReference type="GO" id="GO:0005737">
    <property type="term" value="C:cytoplasm"/>
    <property type="evidence" value="ECO:0007669"/>
    <property type="project" value="TreeGrafter"/>
</dbReference>
<comment type="pathway">
    <text evidence="1">Porphyrin-containing compound metabolism; protoporphyrin-IX biosynthesis; protoporphyrinogen-IX from coproporphyrinogen-III (O2 route): step 1/1.</text>
</comment>
<comment type="subunit">
    <text evidence="3">Homodimer.</text>
</comment>
<name>A0AAE3MBK9_9BACT</name>
<dbReference type="Gene3D" id="3.40.1500.10">
    <property type="entry name" value="Coproporphyrinogen III oxidase, aerobic"/>
    <property type="match status" value="1"/>
</dbReference>
<accession>A0AAE3MBK9</accession>
<dbReference type="PANTHER" id="PTHR10755">
    <property type="entry name" value="COPROPORPHYRINOGEN III OXIDASE, MITOCHONDRIAL"/>
    <property type="match status" value="1"/>
</dbReference>
<dbReference type="EC" id="1.3.3.3" evidence="4"/>
<dbReference type="SUPFAM" id="SSF102886">
    <property type="entry name" value="Coproporphyrinogen III oxidase"/>
    <property type="match status" value="1"/>
</dbReference>
<evidence type="ECO:0000256" key="6">
    <source>
        <dbReference type="ARBA" id="ARBA00023133"/>
    </source>
</evidence>
<dbReference type="Proteomes" id="UP001207408">
    <property type="component" value="Unassembled WGS sequence"/>
</dbReference>
<dbReference type="PROSITE" id="PS01021">
    <property type="entry name" value="COPROGEN_OXIDASE"/>
    <property type="match status" value="1"/>
</dbReference>
<keyword evidence="7" id="KW-0627">Porphyrin biosynthesis</keyword>
<dbReference type="EMBL" id="JAPDPI010000004">
    <property type="protein sequence ID" value="MCW3804718.1"/>
    <property type="molecule type" value="Genomic_DNA"/>
</dbReference>
<comment type="caution">
    <text evidence="8">The sequence shown here is derived from an EMBL/GenBank/DDBJ whole genome shotgun (WGS) entry which is preliminary data.</text>
</comment>
<gene>
    <name evidence="8" type="primary">hemF</name>
    <name evidence="8" type="ORF">OM074_03710</name>
</gene>
<protein>
    <recommendedName>
        <fullName evidence="4">coproporphyrinogen oxidase</fullName>
        <ecNumber evidence="4">1.3.3.3</ecNumber>
    </recommendedName>
</protein>
<keyword evidence="6" id="KW-0350">Heme biosynthesis</keyword>
<evidence type="ECO:0000313" key="8">
    <source>
        <dbReference type="EMBL" id="MCW3804718.1"/>
    </source>
</evidence>
<dbReference type="InterPro" id="IPR036406">
    <property type="entry name" value="Coprogen_oxidase_aer_sf"/>
</dbReference>
<evidence type="ECO:0000256" key="7">
    <source>
        <dbReference type="ARBA" id="ARBA00023244"/>
    </source>
</evidence>
<dbReference type="GO" id="GO:0006782">
    <property type="term" value="P:protoporphyrinogen IX biosynthetic process"/>
    <property type="evidence" value="ECO:0007669"/>
    <property type="project" value="TreeGrafter"/>
</dbReference>
<evidence type="ECO:0000313" key="9">
    <source>
        <dbReference type="Proteomes" id="UP001207408"/>
    </source>
</evidence>
<dbReference type="Pfam" id="PF01218">
    <property type="entry name" value="Coprogen_oxidas"/>
    <property type="match status" value="1"/>
</dbReference>
<sequence length="299" mass="34914">MHKTNRIAKLYKNLQNEMCQQLEIGDGKGVFKKSHWRKDIGSGVTGVMKDGAIIEKAGLNFSHVEGILTNQMKQSLGMEGRKYSATGISSIIHPGNPMIPIIHMNVRHFELDNGTCWFGGGIDLTPHYIQKTEAQWFHKKLHKLCNKYHNSFYPKYKAWADDYFFLTHRNETRGIGGIFFDRLQPRTEDEFETFLNFTIDIAKAYPELYCEIMDRKRHYTYSEKEKKWQKLRRGRYVEFNLIHDRGTRFGLDSGGNTESIFVSMPPLAEWEYDYTPNDGTPEKQTLTLLKKNIDWININ</sequence>
<reference evidence="8" key="1">
    <citation type="submission" date="2022-10" db="EMBL/GenBank/DDBJ databases">
        <authorList>
            <person name="Yu W.X."/>
        </authorList>
    </citation>
    <scope>NUCLEOTIDE SEQUENCE</scope>
    <source>
        <strain evidence="8">D04</strain>
    </source>
</reference>
<keyword evidence="5 8" id="KW-0560">Oxidoreductase</keyword>
<dbReference type="PRINTS" id="PR00073">
    <property type="entry name" value="COPRGNOXDASE"/>
</dbReference>
<comment type="similarity">
    <text evidence="2">Belongs to the aerobic coproporphyrinogen-III oxidase family.</text>
</comment>
<dbReference type="NCBIfam" id="NF003727">
    <property type="entry name" value="PRK05330.1"/>
    <property type="match status" value="1"/>
</dbReference>
<evidence type="ECO:0000256" key="5">
    <source>
        <dbReference type="ARBA" id="ARBA00023002"/>
    </source>
</evidence>
<dbReference type="InterPro" id="IPR018375">
    <property type="entry name" value="Coprogen_oxidase_CS"/>
</dbReference>
<dbReference type="InterPro" id="IPR001260">
    <property type="entry name" value="Coprogen_oxidase_aer"/>
</dbReference>
<dbReference type="PANTHER" id="PTHR10755:SF0">
    <property type="entry name" value="OXYGEN-DEPENDENT COPROPORPHYRINOGEN-III OXIDASE, MITOCHONDRIAL"/>
    <property type="match status" value="1"/>
</dbReference>
<keyword evidence="9" id="KW-1185">Reference proteome</keyword>
<organism evidence="8 9">
    <name type="scientific">Plebeiibacterium marinum</name>
    <dbReference type="NCBI Taxonomy" id="2992111"/>
    <lineage>
        <taxon>Bacteria</taxon>
        <taxon>Pseudomonadati</taxon>
        <taxon>Bacteroidota</taxon>
        <taxon>Bacteroidia</taxon>
        <taxon>Marinilabiliales</taxon>
        <taxon>Marinilabiliaceae</taxon>
        <taxon>Plebeiibacterium</taxon>
    </lineage>
</organism>
<dbReference type="AlphaFoldDB" id="A0AAE3MBK9"/>
<evidence type="ECO:0000256" key="4">
    <source>
        <dbReference type="ARBA" id="ARBA00012869"/>
    </source>
</evidence>
<dbReference type="GO" id="GO:0004109">
    <property type="term" value="F:coproporphyrinogen oxidase activity"/>
    <property type="evidence" value="ECO:0007669"/>
    <property type="project" value="UniProtKB-EC"/>
</dbReference>
<dbReference type="PIRSF" id="PIRSF000166">
    <property type="entry name" value="Coproporphyri_ox"/>
    <property type="match status" value="1"/>
</dbReference>
<evidence type="ECO:0000256" key="3">
    <source>
        <dbReference type="ARBA" id="ARBA00011738"/>
    </source>
</evidence>